<dbReference type="Proteomes" id="UP000249616">
    <property type="component" value="Chromosome"/>
</dbReference>
<dbReference type="KEGG" id="scad:DN051_39475"/>
<evidence type="ECO:0000313" key="2">
    <source>
        <dbReference type="Proteomes" id="UP000249616"/>
    </source>
</evidence>
<reference evidence="1 2" key="1">
    <citation type="journal article" date="2019" name="Int. J. Syst. Evol. Microbiol.">
        <title>Streptomyces cadmiisoli sp. nov., a novel actinomycete isolated from cadmium-contaminated soil.</title>
        <authorList>
            <person name="Li K."/>
            <person name="Tang X."/>
            <person name="Zhao J."/>
            <person name="Guo Y."/>
            <person name="Tang Y."/>
            <person name="Gao J."/>
        </authorList>
    </citation>
    <scope>NUCLEOTIDE SEQUENCE [LARGE SCALE GENOMIC DNA]</scope>
    <source>
        <strain evidence="1 2">ZFG47</strain>
    </source>
</reference>
<organism evidence="1 2">
    <name type="scientific">Streptomyces cadmiisoli</name>
    <dbReference type="NCBI Taxonomy" id="2184053"/>
    <lineage>
        <taxon>Bacteria</taxon>
        <taxon>Bacillati</taxon>
        <taxon>Actinomycetota</taxon>
        <taxon>Actinomycetes</taxon>
        <taxon>Kitasatosporales</taxon>
        <taxon>Streptomycetaceae</taxon>
        <taxon>Streptomyces</taxon>
        <taxon>Streptomyces aurantiacus group</taxon>
    </lineage>
</organism>
<gene>
    <name evidence="1" type="ORF">DN051_39475</name>
</gene>
<evidence type="ECO:0000313" key="1">
    <source>
        <dbReference type="EMBL" id="AWW41954.1"/>
    </source>
</evidence>
<proteinExistence type="predicted"/>
<evidence type="ECO:0008006" key="3">
    <source>
        <dbReference type="Google" id="ProtNLM"/>
    </source>
</evidence>
<accession>A0A2Z4J9U7</accession>
<keyword evidence="2" id="KW-1185">Reference proteome</keyword>
<dbReference type="EMBL" id="CP030073">
    <property type="protein sequence ID" value="AWW41954.1"/>
    <property type="molecule type" value="Genomic_DNA"/>
</dbReference>
<dbReference type="AlphaFoldDB" id="A0A2Z4J9U7"/>
<name>A0A2Z4J9U7_9ACTN</name>
<sequence>MEVSQHDATTAIRRVCVLRPRALNLYSCVGGAGTGLARAGFEVDGCATARPPCSPSRWI</sequence>
<protein>
    <recommendedName>
        <fullName evidence="3">DNA (cytosine-5-)-methyltransferase</fullName>
    </recommendedName>
</protein>